<dbReference type="AlphaFoldDB" id="A0A0E3CEC8"/>
<accession>A0A0E3CEC8</accession>
<dbReference type="PROSITE" id="PS51257">
    <property type="entry name" value="PROKAR_LIPOPROTEIN"/>
    <property type="match status" value="1"/>
</dbReference>
<evidence type="ECO:0000313" key="1">
    <source>
        <dbReference type="EMBL" id="KGH08202.1"/>
    </source>
</evidence>
<gene>
    <name evidence="1" type="ORF">P608_18455</name>
</gene>
<reference evidence="1 2" key="1">
    <citation type="submission" date="2013-09" db="EMBL/GenBank/DDBJ databases">
        <title>High correlation between genotypes and phenotypes of environmental bacteria Comamonas testosteroni strains.</title>
        <authorList>
            <person name="Liu L."/>
            <person name="Zhu W."/>
            <person name="Xia X."/>
            <person name="Xu B."/>
            <person name="Luo M."/>
            <person name="Wang G."/>
        </authorList>
    </citation>
    <scope>NUCLEOTIDE SEQUENCE [LARGE SCALE GENOMIC DNA]</scope>
    <source>
        <strain evidence="1 2">DF2</strain>
    </source>
</reference>
<name>A0A0E3CEC8_9BURK</name>
<evidence type="ECO:0000313" key="2">
    <source>
        <dbReference type="Proteomes" id="UP000029549"/>
    </source>
</evidence>
<proteinExistence type="predicted"/>
<keyword evidence="2" id="KW-1185">Reference proteome</keyword>
<dbReference type="Proteomes" id="UP000029549">
    <property type="component" value="Unassembled WGS sequence"/>
</dbReference>
<protein>
    <submittedName>
        <fullName evidence="1">Uncharacterized protein</fullName>
    </submittedName>
</protein>
<organism evidence="1 2">
    <name type="scientific">Comamonas thiooxydans</name>
    <dbReference type="NCBI Taxonomy" id="363952"/>
    <lineage>
        <taxon>Bacteria</taxon>
        <taxon>Pseudomonadati</taxon>
        <taxon>Pseudomonadota</taxon>
        <taxon>Betaproteobacteria</taxon>
        <taxon>Burkholderiales</taxon>
        <taxon>Comamonadaceae</taxon>
        <taxon>Comamonas</taxon>
    </lineage>
</organism>
<sequence>MSILKRFDHEYPAHLTLMMGSCLQSQLKLRDNLVGQVLSLQIIKVGQANWLQAETVLLMELPMIKAILLKIRLLINQAPQVLLNATWEHLIKLRI</sequence>
<dbReference type="EMBL" id="AWTP01000125">
    <property type="protein sequence ID" value="KGH08202.1"/>
    <property type="molecule type" value="Genomic_DNA"/>
</dbReference>
<comment type="caution">
    <text evidence="1">The sequence shown here is derived from an EMBL/GenBank/DDBJ whole genome shotgun (WGS) entry which is preliminary data.</text>
</comment>